<dbReference type="Pfam" id="PF19493">
    <property type="entry name" value="Trypco1"/>
    <property type="match status" value="1"/>
</dbReference>
<reference evidence="2" key="3">
    <citation type="submission" date="2023-12" db="EMBL/GenBank/DDBJ databases">
        <authorList>
            <person name="Sun Q."/>
            <person name="Inoue M."/>
        </authorList>
    </citation>
    <scope>NUCLEOTIDE SEQUENCE</scope>
    <source>
        <strain evidence="2">JCM 10667</strain>
    </source>
</reference>
<reference evidence="3 4" key="2">
    <citation type="submission" date="2020-08" db="EMBL/GenBank/DDBJ databases">
        <title>Sequencing the genomes of 1000 actinobacteria strains.</title>
        <authorList>
            <person name="Klenk H.-P."/>
        </authorList>
    </citation>
    <scope>NUCLEOTIDE SEQUENCE [LARGE SCALE GENOMIC DNA]</scope>
    <source>
        <strain evidence="3 4">DSM 44772</strain>
    </source>
</reference>
<dbReference type="EMBL" id="JACHMV010000001">
    <property type="protein sequence ID" value="MBB4773350.1"/>
    <property type="molecule type" value="Genomic_DNA"/>
</dbReference>
<dbReference type="EMBL" id="BAAAHD010000027">
    <property type="protein sequence ID" value="GAA0569453.1"/>
    <property type="molecule type" value="Genomic_DNA"/>
</dbReference>
<feature type="domain" description="Trypsin-co-occurring" evidence="1">
    <location>
        <begin position="10"/>
        <end position="103"/>
    </location>
</feature>
<dbReference type="Proteomes" id="UP000549343">
    <property type="component" value="Unassembled WGS sequence"/>
</dbReference>
<name>A0A7W7IAA7_9ACTN</name>
<organism evidence="3 4">
    <name type="scientific">Actinomadura livida</name>
    <dbReference type="NCBI Taxonomy" id="79909"/>
    <lineage>
        <taxon>Bacteria</taxon>
        <taxon>Bacillati</taxon>
        <taxon>Actinomycetota</taxon>
        <taxon>Actinomycetes</taxon>
        <taxon>Streptosporangiales</taxon>
        <taxon>Thermomonosporaceae</taxon>
        <taxon>Actinomadura</taxon>
    </lineage>
</organism>
<protein>
    <submittedName>
        <fullName evidence="2">CU044_2847 family protein</fullName>
    </submittedName>
</protein>
<dbReference type="NCBIfam" id="NF041216">
    <property type="entry name" value="CU044_2847_fam"/>
    <property type="match status" value="1"/>
</dbReference>
<proteinExistence type="predicted"/>
<sequence>MNELVRWETEHGTVIVETDDREPGFQSVSRTGEMIHDAAGRFEDAFQNVRDAAEAALASLRGGKLNPDAVELEFGVKLNAAAGAVIAKTSVEGHLKVKMTWGRPLPQEPEGA</sequence>
<gene>
    <name evidence="3" type="ORF">F4557_001768</name>
    <name evidence="2" type="ORF">GCM10009546_35280</name>
</gene>
<accession>A0A7W7IAA7</accession>
<dbReference type="InterPro" id="IPR045794">
    <property type="entry name" value="Trypco1"/>
</dbReference>
<comment type="caution">
    <text evidence="3">The sequence shown here is derived from an EMBL/GenBank/DDBJ whole genome shotgun (WGS) entry which is preliminary data.</text>
</comment>
<evidence type="ECO:0000259" key="1">
    <source>
        <dbReference type="Pfam" id="PF19493"/>
    </source>
</evidence>
<keyword evidence="5" id="KW-1185">Reference proteome</keyword>
<reference evidence="2 5" key="1">
    <citation type="journal article" date="2019" name="Int. J. Syst. Evol. Microbiol.">
        <title>The Global Catalogue of Microorganisms (GCM) 10K type strain sequencing project: providing services to taxonomists for standard genome sequencing and annotation.</title>
        <authorList>
            <consortium name="The Broad Institute Genomics Platform"/>
            <consortium name="The Broad Institute Genome Sequencing Center for Infectious Disease"/>
            <person name="Wu L."/>
            <person name="Ma J."/>
        </authorList>
    </citation>
    <scope>NUCLEOTIDE SEQUENCE [LARGE SCALE GENOMIC DNA]</scope>
    <source>
        <strain evidence="2 5">JCM 10667</strain>
    </source>
</reference>
<evidence type="ECO:0000313" key="3">
    <source>
        <dbReference type="EMBL" id="MBB4773350.1"/>
    </source>
</evidence>
<evidence type="ECO:0000313" key="5">
    <source>
        <dbReference type="Proteomes" id="UP001501427"/>
    </source>
</evidence>
<dbReference type="AlphaFoldDB" id="A0A7W7IAA7"/>
<dbReference type="RefSeq" id="WP_184881400.1">
    <property type="nucleotide sequence ID" value="NZ_BAAAHD010000027.1"/>
</dbReference>
<evidence type="ECO:0000313" key="2">
    <source>
        <dbReference type="EMBL" id="GAA0569453.1"/>
    </source>
</evidence>
<dbReference type="Proteomes" id="UP001501427">
    <property type="component" value="Unassembled WGS sequence"/>
</dbReference>
<evidence type="ECO:0000313" key="4">
    <source>
        <dbReference type="Proteomes" id="UP000549343"/>
    </source>
</evidence>